<dbReference type="PANTHER" id="PTHR43823:SF3">
    <property type="entry name" value="MULTIDRUG EXPORT PROTEIN MEPA"/>
    <property type="match status" value="1"/>
</dbReference>
<feature type="transmembrane region" description="Helical" evidence="10">
    <location>
        <begin position="160"/>
        <end position="180"/>
    </location>
</feature>
<feature type="transmembrane region" description="Helical" evidence="10">
    <location>
        <begin position="266"/>
        <end position="287"/>
    </location>
</feature>
<feature type="transmembrane region" description="Helical" evidence="10">
    <location>
        <begin position="227"/>
        <end position="260"/>
    </location>
</feature>
<evidence type="ECO:0000256" key="6">
    <source>
        <dbReference type="ARBA" id="ARBA00022692"/>
    </source>
</evidence>
<dbReference type="CDD" id="cd13143">
    <property type="entry name" value="MATE_MepA_like"/>
    <property type="match status" value="1"/>
</dbReference>
<organism evidence="11 12">
    <name type="scientific">Dorea ammoniilytica</name>
    <dbReference type="NCBI Taxonomy" id="2981788"/>
    <lineage>
        <taxon>Bacteria</taxon>
        <taxon>Bacillati</taxon>
        <taxon>Bacillota</taxon>
        <taxon>Clostridia</taxon>
        <taxon>Lachnospirales</taxon>
        <taxon>Lachnospiraceae</taxon>
        <taxon>Dorea</taxon>
    </lineage>
</organism>
<proteinExistence type="inferred from homology"/>
<evidence type="ECO:0000256" key="8">
    <source>
        <dbReference type="ARBA" id="ARBA00023136"/>
    </source>
</evidence>
<accession>A0ABT2S596</accession>
<dbReference type="Proteomes" id="UP001207605">
    <property type="component" value="Unassembled WGS sequence"/>
</dbReference>
<feature type="transmembrane region" description="Helical" evidence="10">
    <location>
        <begin position="47"/>
        <end position="67"/>
    </location>
</feature>
<comment type="caution">
    <text evidence="11">The sequence shown here is derived from an EMBL/GenBank/DDBJ whole genome shotgun (WGS) entry which is preliminary data.</text>
</comment>
<dbReference type="NCBIfam" id="TIGR00797">
    <property type="entry name" value="matE"/>
    <property type="match status" value="1"/>
</dbReference>
<evidence type="ECO:0000256" key="5">
    <source>
        <dbReference type="ARBA" id="ARBA00022475"/>
    </source>
</evidence>
<evidence type="ECO:0000256" key="3">
    <source>
        <dbReference type="ARBA" id="ARBA00022106"/>
    </source>
</evidence>
<evidence type="ECO:0000256" key="1">
    <source>
        <dbReference type="ARBA" id="ARBA00004651"/>
    </source>
</evidence>
<dbReference type="InterPro" id="IPR002528">
    <property type="entry name" value="MATE_fam"/>
</dbReference>
<evidence type="ECO:0000313" key="12">
    <source>
        <dbReference type="Proteomes" id="UP001207605"/>
    </source>
</evidence>
<evidence type="ECO:0000256" key="4">
    <source>
        <dbReference type="ARBA" id="ARBA00022448"/>
    </source>
</evidence>
<evidence type="ECO:0000256" key="2">
    <source>
        <dbReference type="ARBA" id="ARBA00008417"/>
    </source>
</evidence>
<dbReference type="InterPro" id="IPR045070">
    <property type="entry name" value="MATE_MepA-like"/>
</dbReference>
<dbReference type="EMBL" id="JAOQJV010000005">
    <property type="protein sequence ID" value="MCU6699768.1"/>
    <property type="molecule type" value="Genomic_DNA"/>
</dbReference>
<dbReference type="InterPro" id="IPR048279">
    <property type="entry name" value="MdtK-like"/>
</dbReference>
<reference evidence="11 12" key="1">
    <citation type="journal article" date="2021" name="ISME Commun">
        <title>Automated analysis of genomic sequences facilitates high-throughput and comprehensive description of bacteria.</title>
        <authorList>
            <person name="Hitch T.C.A."/>
        </authorList>
    </citation>
    <scope>NUCLEOTIDE SEQUENCE [LARGE SCALE GENOMIC DNA]</scope>
    <source>
        <strain evidence="11 12">Sanger_02</strain>
    </source>
</reference>
<evidence type="ECO:0000256" key="10">
    <source>
        <dbReference type="SAM" id="Phobius"/>
    </source>
</evidence>
<dbReference type="PROSITE" id="PS51257">
    <property type="entry name" value="PROKAR_LIPOPROTEIN"/>
    <property type="match status" value="1"/>
</dbReference>
<feature type="transmembrane region" description="Helical" evidence="10">
    <location>
        <begin position="308"/>
        <end position="329"/>
    </location>
</feature>
<feature type="transmembrane region" description="Helical" evidence="10">
    <location>
        <begin position="130"/>
        <end position="148"/>
    </location>
</feature>
<feature type="transmembrane region" description="Helical" evidence="10">
    <location>
        <begin position="87"/>
        <end position="110"/>
    </location>
</feature>
<evidence type="ECO:0000256" key="7">
    <source>
        <dbReference type="ARBA" id="ARBA00022989"/>
    </source>
</evidence>
<dbReference type="PIRSF" id="PIRSF006603">
    <property type="entry name" value="DinF"/>
    <property type="match status" value="1"/>
</dbReference>
<keyword evidence="9" id="KW-0046">Antibiotic resistance</keyword>
<dbReference type="RefSeq" id="WP_262581297.1">
    <property type="nucleotide sequence ID" value="NZ_JAOQJV010000005.1"/>
</dbReference>
<keyword evidence="4" id="KW-0813">Transport</keyword>
<keyword evidence="12" id="KW-1185">Reference proteome</keyword>
<comment type="similarity">
    <text evidence="2">Belongs to the multi antimicrobial extrusion (MATE) (TC 2.A.66.1) family. MepA subfamily.</text>
</comment>
<feature type="transmembrane region" description="Helical" evidence="10">
    <location>
        <begin position="388"/>
        <end position="406"/>
    </location>
</feature>
<keyword evidence="7 10" id="KW-1133">Transmembrane helix</keyword>
<keyword evidence="6 10" id="KW-0812">Transmembrane</keyword>
<dbReference type="PANTHER" id="PTHR43823">
    <property type="entry name" value="SPORULATION PROTEIN YKVU"/>
    <property type="match status" value="1"/>
</dbReference>
<gene>
    <name evidence="11" type="ORF">OCV65_05925</name>
</gene>
<protein>
    <recommendedName>
        <fullName evidence="3">Multidrug export protein MepA</fullName>
    </recommendedName>
</protein>
<sequence>MAGKENTLQEFGKYVSQSVLSQLGVSCYILADTYFISKGVGADGLTALNLAIPVFSVMNGCGFMLGIGSGTKYGIMKGTGNEKRGDVLFTSSLCVVTVLAVIFMLIGLLAADPITALVGANAEVYDMTRTYLQVILLFSPMFMINNLLGAMIRNDGNTSLAMTAMLSGCLFNIVFDYIFVFPIGMGLFGAVLATAVAPIISILILLQHFVKKKNQFRLIRVRPDVRLVASAAGLGVPSLVTEVSSGLVIAVFNLLILGLAGNVGVAAYGVVANISIVVIAIYNGIAQGVQPLLSREYGRSQEKNVHRFLGWAMMLTVILAMLIYVGIYWNADVIAMIFNSGRDMDLQRIAVEGLKIYFTACPFVGANILLAIYFAATDQAAPAQMISLLRGLIVIIPLAFIMANVAGLTGVWMTFPLTELVVCVVACGLYKKMKRTYLK</sequence>
<dbReference type="InterPro" id="IPR051327">
    <property type="entry name" value="MATE_MepA_subfamily"/>
</dbReference>
<feature type="transmembrane region" description="Helical" evidence="10">
    <location>
        <begin position="356"/>
        <end position="376"/>
    </location>
</feature>
<evidence type="ECO:0000313" key="11">
    <source>
        <dbReference type="EMBL" id="MCU6699768.1"/>
    </source>
</evidence>
<dbReference type="Pfam" id="PF01554">
    <property type="entry name" value="MatE"/>
    <property type="match status" value="2"/>
</dbReference>
<keyword evidence="5" id="KW-1003">Cell membrane</keyword>
<name>A0ABT2S596_9FIRM</name>
<keyword evidence="8 10" id="KW-0472">Membrane</keyword>
<evidence type="ECO:0000256" key="9">
    <source>
        <dbReference type="ARBA" id="ARBA00023251"/>
    </source>
</evidence>
<comment type="subcellular location">
    <subcellularLocation>
        <location evidence="1">Cell membrane</location>
        <topology evidence="1">Multi-pass membrane protein</topology>
    </subcellularLocation>
</comment>
<feature type="transmembrane region" description="Helical" evidence="10">
    <location>
        <begin position="412"/>
        <end position="430"/>
    </location>
</feature>
<feature type="transmembrane region" description="Helical" evidence="10">
    <location>
        <begin position="186"/>
        <end position="206"/>
    </location>
</feature>